<evidence type="ECO:0000313" key="2">
    <source>
        <dbReference type="Proteomes" id="UP001057402"/>
    </source>
</evidence>
<evidence type="ECO:0000313" key="1">
    <source>
        <dbReference type="EMBL" id="KAI4365355.1"/>
    </source>
</evidence>
<proteinExistence type="predicted"/>
<comment type="caution">
    <text evidence="1">The sequence shown here is derived from an EMBL/GenBank/DDBJ whole genome shotgun (WGS) entry which is preliminary data.</text>
</comment>
<dbReference type="Proteomes" id="UP001057402">
    <property type="component" value="Chromosome 6"/>
</dbReference>
<dbReference type="EMBL" id="CM042885">
    <property type="protein sequence ID" value="KAI4365355.1"/>
    <property type="molecule type" value="Genomic_DNA"/>
</dbReference>
<keyword evidence="2" id="KW-1185">Reference proteome</keyword>
<name>A0ACB9QG27_9MYRT</name>
<organism evidence="1 2">
    <name type="scientific">Melastoma candidum</name>
    <dbReference type="NCBI Taxonomy" id="119954"/>
    <lineage>
        <taxon>Eukaryota</taxon>
        <taxon>Viridiplantae</taxon>
        <taxon>Streptophyta</taxon>
        <taxon>Embryophyta</taxon>
        <taxon>Tracheophyta</taxon>
        <taxon>Spermatophyta</taxon>
        <taxon>Magnoliopsida</taxon>
        <taxon>eudicotyledons</taxon>
        <taxon>Gunneridae</taxon>
        <taxon>Pentapetalae</taxon>
        <taxon>rosids</taxon>
        <taxon>malvids</taxon>
        <taxon>Myrtales</taxon>
        <taxon>Melastomataceae</taxon>
        <taxon>Melastomatoideae</taxon>
        <taxon>Melastomateae</taxon>
        <taxon>Melastoma</taxon>
    </lineage>
</organism>
<sequence length="307" mass="32417">MDRHPPSAAVPLPLLAFVLFLSFACLVSPASDYITTLVYRGCATQSFVDPSGVYSQALSALFASLVSQSTKSRFYQTSSGTTLTSITGLFQCRGDLSPYDCYNCVSRLPVLSGKLCGRTIASRVQLYGCYMLYQVAGFPDVSGMEMLYKTCGGSNVVGTGFEERRDTAFSVLESGIVTGHGFYAGSYESVYVLGQCEGDVGDSDCGECVKSAVQKAQVECGSAINGQVYLQKCFVSYSYYPDGVPQRQTSLSSSTPSSESSHGGGSMGSGSNTAKTAAIMLGGAAGVGFLVICLLFAKGLLKKRDDF</sequence>
<reference evidence="2" key="1">
    <citation type="journal article" date="2023" name="Front. Plant Sci.">
        <title>Chromosomal-level genome assembly of Melastoma candidum provides insights into trichome evolution.</title>
        <authorList>
            <person name="Zhong Y."/>
            <person name="Wu W."/>
            <person name="Sun C."/>
            <person name="Zou P."/>
            <person name="Liu Y."/>
            <person name="Dai S."/>
            <person name="Zhou R."/>
        </authorList>
    </citation>
    <scope>NUCLEOTIDE SEQUENCE [LARGE SCALE GENOMIC DNA]</scope>
</reference>
<gene>
    <name evidence="1" type="ORF">MLD38_021347</name>
</gene>
<accession>A0ACB9QG27</accession>
<protein>
    <submittedName>
        <fullName evidence="1">Uncharacterized protein</fullName>
    </submittedName>
</protein>